<gene>
    <name evidence="2" type="ORF">GPM918_LOCUS28610</name>
    <name evidence="3" type="ORF">SRO942_LOCUS29122</name>
</gene>
<reference evidence="2" key="1">
    <citation type="submission" date="2021-02" db="EMBL/GenBank/DDBJ databases">
        <authorList>
            <person name="Nowell W R."/>
        </authorList>
    </citation>
    <scope>NUCLEOTIDE SEQUENCE</scope>
</reference>
<dbReference type="EMBL" id="CAJOBC010038303">
    <property type="protein sequence ID" value="CAF4130146.1"/>
    <property type="molecule type" value="Genomic_DNA"/>
</dbReference>
<feature type="region of interest" description="Disordered" evidence="1">
    <location>
        <begin position="1"/>
        <end position="68"/>
    </location>
</feature>
<evidence type="ECO:0000313" key="3">
    <source>
        <dbReference type="EMBL" id="CAF4130146.1"/>
    </source>
</evidence>
<accession>A0A815E6T7</accession>
<feature type="compositionally biased region" description="Polar residues" evidence="1">
    <location>
        <begin position="17"/>
        <end position="30"/>
    </location>
</feature>
<evidence type="ECO:0000256" key="1">
    <source>
        <dbReference type="SAM" id="MobiDB-lite"/>
    </source>
</evidence>
<dbReference type="Proteomes" id="UP000681722">
    <property type="component" value="Unassembled WGS sequence"/>
</dbReference>
<organism evidence="2 4">
    <name type="scientific">Didymodactylos carnosus</name>
    <dbReference type="NCBI Taxonomy" id="1234261"/>
    <lineage>
        <taxon>Eukaryota</taxon>
        <taxon>Metazoa</taxon>
        <taxon>Spiralia</taxon>
        <taxon>Gnathifera</taxon>
        <taxon>Rotifera</taxon>
        <taxon>Eurotatoria</taxon>
        <taxon>Bdelloidea</taxon>
        <taxon>Philodinida</taxon>
        <taxon>Philodinidae</taxon>
        <taxon>Didymodactylos</taxon>
    </lineage>
</organism>
<evidence type="ECO:0000313" key="2">
    <source>
        <dbReference type="EMBL" id="CAF1302870.1"/>
    </source>
</evidence>
<keyword evidence="4" id="KW-1185">Reference proteome</keyword>
<comment type="caution">
    <text evidence="2">The sequence shown here is derived from an EMBL/GenBank/DDBJ whole genome shotgun (WGS) entry which is preliminary data.</text>
</comment>
<feature type="compositionally biased region" description="Low complexity" evidence="1">
    <location>
        <begin position="59"/>
        <end position="68"/>
    </location>
</feature>
<dbReference type="Proteomes" id="UP000663829">
    <property type="component" value="Unassembled WGS sequence"/>
</dbReference>
<name>A0A815E6T7_9BILA</name>
<evidence type="ECO:0000313" key="4">
    <source>
        <dbReference type="Proteomes" id="UP000663829"/>
    </source>
</evidence>
<protein>
    <submittedName>
        <fullName evidence="2">Uncharacterized protein</fullName>
    </submittedName>
</protein>
<proteinExistence type="predicted"/>
<dbReference type="EMBL" id="CAJNOQ010012560">
    <property type="protein sequence ID" value="CAF1302870.1"/>
    <property type="molecule type" value="Genomic_DNA"/>
</dbReference>
<dbReference type="AlphaFoldDB" id="A0A815E6T7"/>
<feature type="compositionally biased region" description="Low complexity" evidence="1">
    <location>
        <begin position="1"/>
        <end position="16"/>
    </location>
</feature>
<sequence>MSSSACQSGSSTGQSTEKQASSIGESSDANKPSERKAPANHSGGVPLPKHGSSSGQGGSSSESGSSAS</sequence>